<sequence length="512" mass="54985">MSNQRSSQAPKVAKVRQSCDTCQASKIRCGQERPSCRRCAKYNITCVYSVSRRAGRPRPKRTATNPSTPTQNSSSTQSQSPSNPQRTLPTPDGTSPTHRGCEPTLTLPSQDGTQPDTLQDQSESKKDDEQDWQNSMCLERDQDGFEIGLAQDDDIGNNDYSNSSNCISSGSSSSSITSTTGTTTCISSSISKDFNPSAEDTTLDLTHNHCHDTHFSPDLSSNQTVDFFSHVDGTQFSTFFLSSTDLGTQLDSHQSMDFGSLVSPLADGMANLPLDSPFALGISEANDTTATAATTNLSSISTTMTMTATAPVAPNMVPASCQCAPMLLQHLGEVANSNTLVAAGNSGHGEEGFLASAVQRSRVLLDHCFIVLSCGLCSRRMSSTLVLCQAMDELSVSLGMGTLWTDGGCSNNNGGGSTSAYEQDRLPLISNLAKDEVRLRCGSYAVRGVDRQVLLRTLMMGRLREMQQAMGRLCQAVETLSSPYRAACARMAVELEKRVRSKVDSFRATATQ</sequence>
<dbReference type="GO" id="GO:0008270">
    <property type="term" value="F:zinc ion binding"/>
    <property type="evidence" value="ECO:0007669"/>
    <property type="project" value="InterPro"/>
</dbReference>
<dbReference type="SUPFAM" id="SSF57701">
    <property type="entry name" value="Zn2/Cys6 DNA-binding domain"/>
    <property type="match status" value="1"/>
</dbReference>
<dbReference type="Gene3D" id="4.10.240.10">
    <property type="entry name" value="Zn(2)-C6 fungal-type DNA-binding domain"/>
    <property type="match status" value="1"/>
</dbReference>
<dbReference type="PANTHER" id="PTHR31069:SF31">
    <property type="entry name" value="MONODICTYPHENONE CLUSTER TRANSCRIPTION FACTOR-RELATED"/>
    <property type="match status" value="1"/>
</dbReference>
<dbReference type="AlphaFoldDB" id="M2QTB3"/>
<feature type="compositionally biased region" description="Low complexity" evidence="6">
    <location>
        <begin position="64"/>
        <end position="85"/>
    </location>
</feature>
<dbReference type="InterPro" id="IPR036864">
    <property type="entry name" value="Zn2-C6_fun-type_DNA-bd_sf"/>
</dbReference>
<dbReference type="OrthoDB" id="5069333at2759"/>
<evidence type="ECO:0000256" key="1">
    <source>
        <dbReference type="ARBA" id="ARBA00022723"/>
    </source>
</evidence>
<evidence type="ECO:0000256" key="2">
    <source>
        <dbReference type="ARBA" id="ARBA00023015"/>
    </source>
</evidence>
<dbReference type="GO" id="GO:0000981">
    <property type="term" value="F:DNA-binding transcription factor activity, RNA polymerase II-specific"/>
    <property type="evidence" value="ECO:0007669"/>
    <property type="project" value="InterPro"/>
</dbReference>
<evidence type="ECO:0000256" key="4">
    <source>
        <dbReference type="ARBA" id="ARBA00023163"/>
    </source>
</evidence>
<keyword evidence="3" id="KW-0238">DNA-binding</keyword>
<evidence type="ECO:0000259" key="7">
    <source>
        <dbReference type="PROSITE" id="PS50048"/>
    </source>
</evidence>
<name>M2QTB3_COCSN</name>
<dbReference type="RefSeq" id="XP_007705795.1">
    <property type="nucleotide sequence ID" value="XM_007707605.1"/>
</dbReference>
<dbReference type="GO" id="GO:0003677">
    <property type="term" value="F:DNA binding"/>
    <property type="evidence" value="ECO:0007669"/>
    <property type="project" value="UniProtKB-KW"/>
</dbReference>
<dbReference type="InterPro" id="IPR050675">
    <property type="entry name" value="OAF3"/>
</dbReference>
<dbReference type="PRINTS" id="PR00755">
    <property type="entry name" value="AFLATOXINBRP"/>
</dbReference>
<feature type="region of interest" description="Disordered" evidence="6">
    <location>
        <begin position="50"/>
        <end position="132"/>
    </location>
</feature>
<dbReference type="eggNOG" id="ENOG502RJXD">
    <property type="taxonomic scope" value="Eukaryota"/>
</dbReference>
<dbReference type="Proteomes" id="UP000016934">
    <property type="component" value="Unassembled WGS sequence"/>
</dbReference>
<feature type="compositionally biased region" description="Polar residues" evidence="6">
    <location>
        <begin position="86"/>
        <end position="97"/>
    </location>
</feature>
<organism evidence="8 9">
    <name type="scientific">Cochliobolus sativus (strain ND90Pr / ATCC 201652)</name>
    <name type="common">Common root rot and spot blotch fungus</name>
    <name type="synonym">Bipolaris sorokiniana</name>
    <dbReference type="NCBI Taxonomy" id="665912"/>
    <lineage>
        <taxon>Eukaryota</taxon>
        <taxon>Fungi</taxon>
        <taxon>Dikarya</taxon>
        <taxon>Ascomycota</taxon>
        <taxon>Pezizomycotina</taxon>
        <taxon>Dothideomycetes</taxon>
        <taxon>Pleosporomycetidae</taxon>
        <taxon>Pleosporales</taxon>
        <taxon>Pleosporineae</taxon>
        <taxon>Pleosporaceae</taxon>
        <taxon>Bipolaris</taxon>
    </lineage>
</organism>
<dbReference type="STRING" id="665912.M2QTB3"/>
<dbReference type="Pfam" id="PF00172">
    <property type="entry name" value="Zn_clus"/>
    <property type="match status" value="1"/>
</dbReference>
<dbReference type="PANTHER" id="PTHR31069">
    <property type="entry name" value="OLEATE-ACTIVATED TRANSCRIPTION FACTOR 1-RELATED"/>
    <property type="match status" value="1"/>
</dbReference>
<keyword evidence="1" id="KW-0479">Metal-binding</keyword>
<accession>M2QTB3</accession>
<feature type="domain" description="Zn(2)-C6 fungal-type" evidence="7">
    <location>
        <begin position="18"/>
        <end position="48"/>
    </location>
</feature>
<dbReference type="PROSITE" id="PS50048">
    <property type="entry name" value="ZN2_CY6_FUNGAL_2"/>
    <property type="match status" value="1"/>
</dbReference>
<dbReference type="HOGENOM" id="CLU_041683_0_0_1"/>
<gene>
    <name evidence="8" type="ORF">COCSADRAFT_31526</name>
</gene>
<keyword evidence="4" id="KW-0804">Transcription</keyword>
<evidence type="ECO:0000313" key="8">
    <source>
        <dbReference type="EMBL" id="EMD58414.1"/>
    </source>
</evidence>
<keyword evidence="5" id="KW-0539">Nucleus</keyword>
<dbReference type="KEGG" id="bsc:COCSADRAFT_31526"/>
<evidence type="ECO:0000256" key="6">
    <source>
        <dbReference type="SAM" id="MobiDB-lite"/>
    </source>
</evidence>
<feature type="compositionally biased region" description="Polar residues" evidence="6">
    <location>
        <begin position="106"/>
        <end position="121"/>
    </location>
</feature>
<dbReference type="EMBL" id="KB445656">
    <property type="protein sequence ID" value="EMD58414.1"/>
    <property type="molecule type" value="Genomic_DNA"/>
</dbReference>
<dbReference type="InterPro" id="IPR001138">
    <property type="entry name" value="Zn2Cys6_DnaBD"/>
</dbReference>
<dbReference type="CDD" id="cd00067">
    <property type="entry name" value="GAL4"/>
    <property type="match status" value="1"/>
</dbReference>
<proteinExistence type="predicted"/>
<reference evidence="9" key="2">
    <citation type="journal article" date="2013" name="PLoS Genet.">
        <title>Comparative genome structure, secondary metabolite, and effector coding capacity across Cochliobolus pathogens.</title>
        <authorList>
            <person name="Condon B.J."/>
            <person name="Leng Y."/>
            <person name="Wu D."/>
            <person name="Bushley K.E."/>
            <person name="Ohm R.A."/>
            <person name="Otillar R."/>
            <person name="Martin J."/>
            <person name="Schackwitz W."/>
            <person name="Grimwood J."/>
            <person name="MohdZainudin N."/>
            <person name="Xue C."/>
            <person name="Wang R."/>
            <person name="Manning V.A."/>
            <person name="Dhillon B."/>
            <person name="Tu Z.J."/>
            <person name="Steffenson B.J."/>
            <person name="Salamov A."/>
            <person name="Sun H."/>
            <person name="Lowry S."/>
            <person name="LaButti K."/>
            <person name="Han J."/>
            <person name="Copeland A."/>
            <person name="Lindquist E."/>
            <person name="Barry K."/>
            <person name="Schmutz J."/>
            <person name="Baker S.E."/>
            <person name="Ciuffetti L.M."/>
            <person name="Grigoriev I.V."/>
            <person name="Zhong S."/>
            <person name="Turgeon B.G."/>
        </authorList>
    </citation>
    <scope>NUCLEOTIDE SEQUENCE [LARGE SCALE GENOMIC DNA]</scope>
    <source>
        <strain evidence="9">ND90Pr / ATCC 201652</strain>
    </source>
</reference>
<protein>
    <recommendedName>
        <fullName evidence="7">Zn(2)-C6 fungal-type domain-containing protein</fullName>
    </recommendedName>
</protein>
<dbReference type="GeneID" id="19136451"/>
<evidence type="ECO:0000256" key="3">
    <source>
        <dbReference type="ARBA" id="ARBA00023125"/>
    </source>
</evidence>
<evidence type="ECO:0000256" key="5">
    <source>
        <dbReference type="ARBA" id="ARBA00023242"/>
    </source>
</evidence>
<keyword evidence="9" id="KW-1185">Reference proteome</keyword>
<keyword evidence="2" id="KW-0805">Transcription regulation</keyword>
<evidence type="ECO:0000313" key="9">
    <source>
        <dbReference type="Proteomes" id="UP000016934"/>
    </source>
</evidence>
<dbReference type="SMART" id="SM00066">
    <property type="entry name" value="GAL4"/>
    <property type="match status" value="1"/>
</dbReference>
<reference evidence="8 9" key="1">
    <citation type="journal article" date="2012" name="PLoS Pathog.">
        <title>Diverse lifestyles and strategies of plant pathogenesis encoded in the genomes of eighteen Dothideomycetes fungi.</title>
        <authorList>
            <person name="Ohm R.A."/>
            <person name="Feau N."/>
            <person name="Henrissat B."/>
            <person name="Schoch C.L."/>
            <person name="Horwitz B.A."/>
            <person name="Barry K.W."/>
            <person name="Condon B.J."/>
            <person name="Copeland A.C."/>
            <person name="Dhillon B."/>
            <person name="Glaser F."/>
            <person name="Hesse C.N."/>
            <person name="Kosti I."/>
            <person name="LaButti K."/>
            <person name="Lindquist E.A."/>
            <person name="Lucas S."/>
            <person name="Salamov A.A."/>
            <person name="Bradshaw R.E."/>
            <person name="Ciuffetti L."/>
            <person name="Hamelin R.C."/>
            <person name="Kema G.H.J."/>
            <person name="Lawrence C."/>
            <person name="Scott J.A."/>
            <person name="Spatafora J.W."/>
            <person name="Turgeon B.G."/>
            <person name="de Wit P.J.G.M."/>
            <person name="Zhong S."/>
            <person name="Goodwin S.B."/>
            <person name="Grigoriev I.V."/>
        </authorList>
    </citation>
    <scope>NUCLEOTIDE SEQUENCE [LARGE SCALE GENOMIC DNA]</scope>
    <source>
        <strain evidence="9">ND90Pr / ATCC 201652</strain>
    </source>
</reference>